<dbReference type="GO" id="GO:0008270">
    <property type="term" value="F:zinc ion binding"/>
    <property type="evidence" value="ECO:0007669"/>
    <property type="project" value="UniProtKB-KW"/>
</dbReference>
<dbReference type="Pfam" id="PF13912">
    <property type="entry name" value="zf-C2H2_6"/>
    <property type="match status" value="1"/>
</dbReference>
<feature type="domain" description="C2H2-type" evidence="7">
    <location>
        <begin position="14"/>
        <end position="41"/>
    </location>
</feature>
<evidence type="ECO:0000256" key="4">
    <source>
        <dbReference type="ARBA" id="ARBA00022833"/>
    </source>
</evidence>
<evidence type="ECO:0000313" key="10">
    <source>
        <dbReference type="RefSeq" id="XP_036355430.1"/>
    </source>
</evidence>
<dbReference type="PROSITE" id="PS00028">
    <property type="entry name" value="ZINC_FINGER_C2H2_1"/>
    <property type="match status" value="3"/>
</dbReference>
<protein>
    <submittedName>
        <fullName evidence="9 10">Zinc finger protein Helios-like</fullName>
    </submittedName>
</protein>
<dbReference type="PANTHER" id="PTHR24408:SF58">
    <property type="entry name" value="TRANSCRIPTION FACTOR (TFIIIA), PUTATIVE (AFU_ORTHOLOGUE AFUA_1G05150)-RELATED"/>
    <property type="match status" value="1"/>
</dbReference>
<dbReference type="InterPro" id="IPR013087">
    <property type="entry name" value="Znf_C2H2_type"/>
</dbReference>
<feature type="compositionally biased region" description="Polar residues" evidence="6">
    <location>
        <begin position="551"/>
        <end position="564"/>
    </location>
</feature>
<gene>
    <name evidence="9 10" type="primary">LOC115230174</name>
</gene>
<proteinExistence type="predicted"/>
<reference evidence="9 10" key="1">
    <citation type="submission" date="2025-08" db="UniProtKB">
        <authorList>
            <consortium name="RefSeq"/>
        </authorList>
    </citation>
    <scope>IDENTIFICATION</scope>
</reference>
<dbReference type="GO" id="GO:0043565">
    <property type="term" value="F:sequence-specific DNA binding"/>
    <property type="evidence" value="ECO:0007669"/>
    <property type="project" value="TreeGrafter"/>
</dbReference>
<evidence type="ECO:0000256" key="6">
    <source>
        <dbReference type="SAM" id="MobiDB-lite"/>
    </source>
</evidence>
<evidence type="ECO:0000256" key="3">
    <source>
        <dbReference type="ARBA" id="ARBA00022771"/>
    </source>
</evidence>
<feature type="region of interest" description="Disordered" evidence="6">
    <location>
        <begin position="551"/>
        <end position="571"/>
    </location>
</feature>
<dbReference type="Gene3D" id="3.30.160.60">
    <property type="entry name" value="Classic Zinc Finger"/>
    <property type="match status" value="1"/>
</dbReference>
<sequence length="643" mass="72284">MDPLYTADMTVMPFTCEDCNTVFMNRDAYAMHVMIRAKEKSCRSESRVAVTGSNGGNGRADIESNIGNTNDIKSSTLALHSTTTKETLSFVDQGDMSISEIENCIKEVKQEVLSNDGSTTGSPVPLTPKLVVVKTEPETNNRDCSLMDSMSNNGVISRRSATDHQNVSCTDTSIVKEQSPSLMNSSTNLISSHHVICLMCDSQFADQDSLAMHMMSYHAESASSSRSQHAYHESANDCSHASSIQHFDFPSHALYQSTRRSAARLRCDECGAAFENEDFLTLHLISHRRGVQALHNTAIFNDPSRIYSQMLESKRKRQLQHGSDTGETPCPLPIKKNSLHIEPRLSDSYHTVSFDKHSKSSSLKNYFSKYNTVYKSHVFHNESPGSEKLNMIQKQVGTSSNNSVQEKPKCWKEDQLRYISSFGAKSVNRSQSVPNDFTSENSITSRPHSVGFIEKSDYQSKPTFLKNFHYYDSLYDRNVLAKNKEAHKKHGKLFDHQDNIYRGRNIGEGNSSKDRAFLFYDSWSKEKRTDKANCSTAMSSKTAIHNSVPVNELESQQGKQEQFVSSSNGSESSFSSSYSDILHELKNKAEQVAMCKHCDVIFLNRILYHLHMGLHNVNNPWQCNICGKVCNDVHNFTTHAIHF</sequence>
<dbReference type="InterPro" id="IPR036236">
    <property type="entry name" value="Znf_C2H2_sf"/>
</dbReference>
<organism evidence="8 9">
    <name type="scientific">Octopus sinensis</name>
    <name type="common">East Asian common octopus</name>
    <dbReference type="NCBI Taxonomy" id="2607531"/>
    <lineage>
        <taxon>Eukaryota</taxon>
        <taxon>Metazoa</taxon>
        <taxon>Spiralia</taxon>
        <taxon>Lophotrochozoa</taxon>
        <taxon>Mollusca</taxon>
        <taxon>Cephalopoda</taxon>
        <taxon>Coleoidea</taxon>
        <taxon>Octopodiformes</taxon>
        <taxon>Octopoda</taxon>
        <taxon>Incirrata</taxon>
        <taxon>Octopodidae</taxon>
        <taxon>Octopus</taxon>
    </lineage>
</organism>
<keyword evidence="4" id="KW-0862">Zinc</keyword>
<evidence type="ECO:0000256" key="5">
    <source>
        <dbReference type="PROSITE-ProRule" id="PRU00042"/>
    </source>
</evidence>
<dbReference type="PROSITE" id="PS50157">
    <property type="entry name" value="ZINC_FINGER_C2H2_2"/>
    <property type="match status" value="2"/>
</dbReference>
<name>A0A6P7TWX2_9MOLL</name>
<dbReference type="PANTHER" id="PTHR24408">
    <property type="entry name" value="ZINC FINGER PROTEIN"/>
    <property type="match status" value="1"/>
</dbReference>
<evidence type="ECO:0000256" key="2">
    <source>
        <dbReference type="ARBA" id="ARBA00022737"/>
    </source>
</evidence>
<feature type="region of interest" description="Disordered" evidence="6">
    <location>
        <begin position="314"/>
        <end position="334"/>
    </location>
</feature>
<keyword evidence="2" id="KW-0677">Repeat</keyword>
<dbReference type="GO" id="GO:0005634">
    <property type="term" value="C:nucleus"/>
    <property type="evidence" value="ECO:0007669"/>
    <property type="project" value="TreeGrafter"/>
</dbReference>
<evidence type="ECO:0000256" key="1">
    <source>
        <dbReference type="ARBA" id="ARBA00022723"/>
    </source>
</evidence>
<accession>A0A6P7TWX2</accession>
<dbReference type="RefSeq" id="XP_036355430.1">
    <property type="nucleotide sequence ID" value="XM_036499537.1"/>
</dbReference>
<dbReference type="AlphaFoldDB" id="A0A6P7TWX2"/>
<feature type="domain" description="C2H2-type" evidence="7">
    <location>
        <begin position="265"/>
        <end position="287"/>
    </location>
</feature>
<evidence type="ECO:0000313" key="8">
    <source>
        <dbReference type="Proteomes" id="UP000515154"/>
    </source>
</evidence>
<feature type="region of interest" description="Disordered" evidence="6">
    <location>
        <begin position="48"/>
        <end position="67"/>
    </location>
</feature>
<dbReference type="RefSeq" id="XP_029656243.2">
    <property type="nucleotide sequence ID" value="XM_029800383.2"/>
</dbReference>
<keyword evidence="1" id="KW-0479">Metal-binding</keyword>
<dbReference type="SUPFAM" id="SSF57667">
    <property type="entry name" value="beta-beta-alpha zinc fingers"/>
    <property type="match status" value="1"/>
</dbReference>
<dbReference type="Proteomes" id="UP000515154">
    <property type="component" value="Unplaced"/>
</dbReference>
<evidence type="ECO:0000259" key="7">
    <source>
        <dbReference type="PROSITE" id="PS50157"/>
    </source>
</evidence>
<dbReference type="KEGG" id="osn:115230174"/>
<dbReference type="SMART" id="SM00355">
    <property type="entry name" value="ZnF_C2H2"/>
    <property type="match status" value="5"/>
</dbReference>
<dbReference type="GO" id="GO:0000981">
    <property type="term" value="F:DNA-binding transcription factor activity, RNA polymerase II-specific"/>
    <property type="evidence" value="ECO:0007669"/>
    <property type="project" value="TreeGrafter"/>
</dbReference>
<evidence type="ECO:0000313" key="9">
    <source>
        <dbReference type="RefSeq" id="XP_029656243.2"/>
    </source>
</evidence>
<keyword evidence="3 5" id="KW-0863">Zinc-finger</keyword>
<keyword evidence="8" id="KW-1185">Reference proteome</keyword>